<evidence type="ECO:0000256" key="6">
    <source>
        <dbReference type="RuleBase" id="RU000320"/>
    </source>
</evidence>
<name>A0A364LJ88_9GAMM</name>
<comment type="function">
    <text evidence="5">NDH-1 shuttles electrons from NADH, via FMN and iron-sulfur (Fe-S) centers, to quinones in the respiratory chain. The immediate electron acceptor for the enzyme in this species is believed to be ubiquinone. Couples the redox reaction to proton translocation (for every two electrons transferred, four hydrogen ions are translocated across the cytoplasmic membrane), and thus conserves the redox energy in a proton gradient.</text>
</comment>
<dbReference type="GO" id="GO:0005886">
    <property type="term" value="C:plasma membrane"/>
    <property type="evidence" value="ECO:0007669"/>
    <property type="project" value="UniProtKB-SubCell"/>
</dbReference>
<comment type="subcellular location">
    <subcellularLocation>
        <location evidence="5">Cell membrane</location>
        <topology evidence="5">Multi-pass membrane protein</topology>
    </subcellularLocation>
    <subcellularLocation>
        <location evidence="1">Endomembrane system</location>
        <topology evidence="1">Multi-pass membrane protein</topology>
    </subcellularLocation>
    <subcellularLocation>
        <location evidence="6">Membrane</location>
        <topology evidence="6">Multi-pass membrane protein</topology>
    </subcellularLocation>
</comment>
<feature type="transmembrane region" description="Helical" evidence="5">
    <location>
        <begin position="78"/>
        <end position="94"/>
    </location>
</feature>
<keyword evidence="5" id="KW-0520">NAD</keyword>
<feature type="transmembrane region" description="Helical" evidence="5">
    <location>
        <begin position="204"/>
        <end position="230"/>
    </location>
</feature>
<dbReference type="InterPro" id="IPR001750">
    <property type="entry name" value="ND/Mrp_TM"/>
</dbReference>
<accession>A0A364LJ88</accession>
<sequence length="480" mass="52134">MMSLLDNLHVAIPEIILLITACLALLGDLFFREKVKNLAYGISLAGMLLAGVVCYLLLGNFKIIVLGGLFICDDVSQLMKLFILLSVFLAFIYSEKYLDERQMPSGDYYVLGLFSTLGMMILVSAHSLLTVYLGLELLSLPLYAMTAIRRTNSDASEAAMKYFVMGAIASGMLLYGMSLVYGATGKLDLLDIANAIAANWQEQGSLLTFALVFIVAGFAFKLAAVPFHMWAPDVYQGAPTSVTLFISTAPKIAAIGMTFRLLTLGLVDLAADWQQLLIVITLLSTGIGNLLAIVQTNFKRLLAYSAISHAGYALFGILAGNAAGYSAALFYVLMYSIMTVAAFGIILLLSRSGVEIEQISDLRGLNKRNPWMAFMMLIVMFSMAGVPPTVGFFTKLLVLKALVDVHLTWVAVFGLIFAVIGAYYYIRVVKVMYFDEMEDSAPIRLSGPTTLLYSLNCLSLLALGLFPTGLLTACVNAFSS</sequence>
<feature type="transmembrane region" description="Helical" evidence="5">
    <location>
        <begin position="160"/>
        <end position="184"/>
    </location>
</feature>
<feature type="transmembrane region" description="Helical" evidence="5">
    <location>
        <begin position="328"/>
        <end position="350"/>
    </location>
</feature>
<evidence type="ECO:0000256" key="1">
    <source>
        <dbReference type="ARBA" id="ARBA00004127"/>
    </source>
</evidence>
<comment type="subunit">
    <text evidence="5">NDH-1 is composed of 14 different subunits. Subunits NuoA, H, J, K, L, M, N constitute the membrane sector of the complex.</text>
</comment>
<dbReference type="GO" id="GO:0050136">
    <property type="term" value="F:NADH dehydrogenase (quinone) (non-electrogenic) activity"/>
    <property type="evidence" value="ECO:0007669"/>
    <property type="project" value="UniProtKB-UniRule"/>
</dbReference>
<feature type="transmembrane region" description="Helical" evidence="5">
    <location>
        <begin position="301"/>
        <end position="322"/>
    </location>
</feature>
<feature type="domain" description="NADH:quinone oxidoreductase/Mrp antiporter transmembrane" evidence="7">
    <location>
        <begin position="125"/>
        <end position="420"/>
    </location>
</feature>
<keyword evidence="5" id="KW-1003">Cell membrane</keyword>
<feature type="transmembrane region" description="Helical" evidence="5">
    <location>
        <begin position="106"/>
        <end position="123"/>
    </location>
</feature>
<evidence type="ECO:0000259" key="7">
    <source>
        <dbReference type="Pfam" id="PF00361"/>
    </source>
</evidence>
<dbReference type="GO" id="GO:0042773">
    <property type="term" value="P:ATP synthesis coupled electron transport"/>
    <property type="evidence" value="ECO:0007669"/>
    <property type="project" value="InterPro"/>
</dbReference>
<comment type="similarity">
    <text evidence="5">Belongs to the complex I subunit 2 family.</text>
</comment>
<protein>
    <recommendedName>
        <fullName evidence="5">NADH-quinone oxidoreductase subunit N</fullName>
        <ecNumber evidence="5">7.1.1.-</ecNumber>
    </recommendedName>
    <alternativeName>
        <fullName evidence="5">NADH dehydrogenase I subunit N</fullName>
    </alternativeName>
    <alternativeName>
        <fullName evidence="5">NDH-1 subunit N</fullName>
    </alternativeName>
</protein>
<comment type="catalytic activity">
    <reaction evidence="5">
        <text>a quinone + NADH + 5 H(+)(in) = a quinol + NAD(+) + 4 H(+)(out)</text>
        <dbReference type="Rhea" id="RHEA:57888"/>
        <dbReference type="ChEBI" id="CHEBI:15378"/>
        <dbReference type="ChEBI" id="CHEBI:24646"/>
        <dbReference type="ChEBI" id="CHEBI:57540"/>
        <dbReference type="ChEBI" id="CHEBI:57945"/>
        <dbReference type="ChEBI" id="CHEBI:132124"/>
    </reaction>
</comment>
<evidence type="ECO:0000256" key="4">
    <source>
        <dbReference type="ARBA" id="ARBA00023136"/>
    </source>
</evidence>
<proteinExistence type="inferred from homology"/>
<dbReference type="GO" id="GO:0048038">
    <property type="term" value="F:quinone binding"/>
    <property type="evidence" value="ECO:0007669"/>
    <property type="project" value="UniProtKB-KW"/>
</dbReference>
<feature type="transmembrane region" description="Helical" evidence="5">
    <location>
        <begin position="38"/>
        <end position="58"/>
    </location>
</feature>
<evidence type="ECO:0000256" key="3">
    <source>
        <dbReference type="ARBA" id="ARBA00022989"/>
    </source>
</evidence>
<evidence type="ECO:0000313" key="9">
    <source>
        <dbReference type="Proteomes" id="UP000249458"/>
    </source>
</evidence>
<dbReference type="HAMAP" id="MF_00445">
    <property type="entry name" value="NDH1_NuoN_1"/>
    <property type="match status" value="1"/>
</dbReference>
<feature type="transmembrane region" description="Helical" evidence="5">
    <location>
        <begin position="273"/>
        <end position="294"/>
    </location>
</feature>
<organism evidence="8 9">
    <name type="scientific">Legionella quinlivanii</name>
    <dbReference type="NCBI Taxonomy" id="45073"/>
    <lineage>
        <taxon>Bacteria</taxon>
        <taxon>Pseudomonadati</taxon>
        <taxon>Pseudomonadota</taxon>
        <taxon>Gammaproteobacteria</taxon>
        <taxon>Legionellales</taxon>
        <taxon>Legionellaceae</taxon>
        <taxon>Legionella</taxon>
    </lineage>
</organism>
<dbReference type="InterPro" id="IPR010096">
    <property type="entry name" value="NADH-Q_OxRdtase_suN/2"/>
</dbReference>
<keyword evidence="5" id="KW-1278">Translocase</keyword>
<keyword evidence="3 5" id="KW-1133">Transmembrane helix</keyword>
<dbReference type="Pfam" id="PF00361">
    <property type="entry name" value="Proton_antipo_M"/>
    <property type="match status" value="1"/>
</dbReference>
<reference evidence="8 9" key="1">
    <citation type="submission" date="2017-02" db="EMBL/GenBank/DDBJ databases">
        <title>Legionella quilivanii strain from human: case report and whole genome sequencing analysis.</title>
        <authorList>
            <person name="Lalancette C."/>
            <person name="Leduc J.-M."/>
            <person name="Levesque S."/>
            <person name="Fournier E."/>
            <person name="Saoud J."/>
            <person name="Faucher S.P."/>
            <person name="Bernard K."/>
            <person name="Martineau C."/>
            <person name="Longtin J."/>
        </authorList>
    </citation>
    <scope>NUCLEOTIDE SEQUENCE [LARGE SCALE GENOMIC DNA]</scope>
    <source>
        <strain evidence="8 9">ID143958</strain>
    </source>
</reference>
<feature type="transmembrane region" description="Helical" evidence="5">
    <location>
        <begin position="451"/>
        <end position="478"/>
    </location>
</feature>
<dbReference type="RefSeq" id="WP_112219317.1">
    <property type="nucleotide sequence ID" value="NZ_MVJN01000005.1"/>
</dbReference>
<dbReference type="PRINTS" id="PR01434">
    <property type="entry name" value="NADHDHGNASE5"/>
</dbReference>
<dbReference type="PANTHER" id="PTHR22773">
    <property type="entry name" value="NADH DEHYDROGENASE"/>
    <property type="match status" value="1"/>
</dbReference>
<feature type="transmembrane region" description="Helical" evidence="5">
    <location>
        <begin position="406"/>
        <end position="426"/>
    </location>
</feature>
<dbReference type="EC" id="7.1.1.-" evidence="5"/>
<keyword evidence="5" id="KW-0874">Quinone</keyword>
<dbReference type="GO" id="GO:0012505">
    <property type="term" value="C:endomembrane system"/>
    <property type="evidence" value="ECO:0007669"/>
    <property type="project" value="UniProtKB-SubCell"/>
</dbReference>
<keyword evidence="2 5" id="KW-0812">Transmembrane</keyword>
<feature type="transmembrane region" description="Helical" evidence="5">
    <location>
        <begin position="371"/>
        <end position="394"/>
    </location>
</feature>
<dbReference type="Proteomes" id="UP000249458">
    <property type="component" value="Unassembled WGS sequence"/>
</dbReference>
<keyword evidence="4 5" id="KW-0472">Membrane</keyword>
<keyword evidence="5" id="KW-0830">Ubiquinone</keyword>
<dbReference type="NCBIfam" id="TIGR01770">
    <property type="entry name" value="NDH_I_N"/>
    <property type="match status" value="1"/>
</dbReference>
<feature type="transmembrane region" description="Helical" evidence="5">
    <location>
        <begin position="12"/>
        <end position="31"/>
    </location>
</feature>
<dbReference type="EMBL" id="MVJN01000005">
    <property type="protein sequence ID" value="RAP36578.1"/>
    <property type="molecule type" value="Genomic_DNA"/>
</dbReference>
<dbReference type="AlphaFoldDB" id="A0A364LJ88"/>
<dbReference type="NCBIfam" id="NF004442">
    <property type="entry name" value="PRK05777.1-5"/>
    <property type="match status" value="1"/>
</dbReference>
<comment type="caution">
    <text evidence="8">The sequence shown here is derived from an EMBL/GenBank/DDBJ whole genome shotgun (WGS) entry which is preliminary data.</text>
</comment>
<dbReference type="GO" id="GO:0008137">
    <property type="term" value="F:NADH dehydrogenase (ubiquinone) activity"/>
    <property type="evidence" value="ECO:0007669"/>
    <property type="project" value="InterPro"/>
</dbReference>
<gene>
    <name evidence="5" type="primary">nuoN</name>
    <name evidence="8" type="ORF">B1207_07155</name>
</gene>
<evidence type="ECO:0000256" key="5">
    <source>
        <dbReference type="HAMAP-Rule" id="MF_00445"/>
    </source>
</evidence>
<evidence type="ECO:0000313" key="8">
    <source>
        <dbReference type="EMBL" id="RAP36578.1"/>
    </source>
</evidence>
<evidence type="ECO:0000256" key="2">
    <source>
        <dbReference type="ARBA" id="ARBA00022692"/>
    </source>
</evidence>
<keyword evidence="5" id="KW-0813">Transport</keyword>